<reference evidence="1 2" key="1">
    <citation type="journal article" date="2012" name="PLoS Pathog.">
        <title>Comparative pathogenomics reveals horizontally acquired novel virulence genes in fungi infecting cereal hosts.</title>
        <authorList>
            <person name="Gardiner D.M."/>
            <person name="McDonald M.C."/>
            <person name="Covarelli L."/>
            <person name="Solomon P.S."/>
            <person name="Rusu A.G."/>
            <person name="Marshall M."/>
            <person name="Kazan K."/>
            <person name="Chakraborty S."/>
            <person name="McDonald B.A."/>
            <person name="Manners J.M."/>
        </authorList>
    </citation>
    <scope>NUCLEOTIDE SEQUENCE [LARGE SCALE GENOMIC DNA]</scope>
    <source>
        <strain evidence="1 2">CS3096</strain>
    </source>
</reference>
<proteinExistence type="predicted"/>
<name>K3V9T7_FUSPC</name>
<feature type="non-terminal residue" evidence="1">
    <location>
        <position position="1"/>
    </location>
</feature>
<dbReference type="RefSeq" id="XP_009260750.1">
    <property type="nucleotide sequence ID" value="XM_009262475.1"/>
</dbReference>
<keyword evidence="2" id="KW-1185">Reference proteome</keyword>
<evidence type="ECO:0000313" key="2">
    <source>
        <dbReference type="Proteomes" id="UP000007978"/>
    </source>
</evidence>
<dbReference type="AlphaFoldDB" id="K3V9T7"/>
<comment type="caution">
    <text evidence="1">The sequence shown here is derived from an EMBL/GenBank/DDBJ whole genome shotgun (WGS) entry which is preliminary data.</text>
</comment>
<sequence length="60" mass="7143">IYYFGYMAFLMSSIARRSGRKQEALERVAELEDAIRDDIPRRKDPELLWAILNLWEQLAN</sequence>
<evidence type="ECO:0000313" key="1">
    <source>
        <dbReference type="EMBL" id="EKJ70497.1"/>
    </source>
</evidence>
<accession>K3V9T7</accession>
<gene>
    <name evidence="1" type="ORF">FPSE_09358</name>
</gene>
<organism evidence="1 2">
    <name type="scientific">Fusarium pseudograminearum (strain CS3096)</name>
    <name type="common">Wheat and barley crown-rot fungus</name>
    <dbReference type="NCBI Taxonomy" id="1028729"/>
    <lineage>
        <taxon>Eukaryota</taxon>
        <taxon>Fungi</taxon>
        <taxon>Dikarya</taxon>
        <taxon>Ascomycota</taxon>
        <taxon>Pezizomycotina</taxon>
        <taxon>Sordariomycetes</taxon>
        <taxon>Hypocreomycetidae</taxon>
        <taxon>Hypocreales</taxon>
        <taxon>Nectriaceae</taxon>
        <taxon>Fusarium</taxon>
    </lineage>
</organism>
<dbReference type="EMBL" id="AFNW01000309">
    <property type="protein sequence ID" value="EKJ70497.1"/>
    <property type="molecule type" value="Genomic_DNA"/>
</dbReference>
<protein>
    <submittedName>
        <fullName evidence="1">Uncharacterized protein</fullName>
    </submittedName>
</protein>
<dbReference type="KEGG" id="fpu:FPSE_09358"/>
<dbReference type="HOGENOM" id="CLU_2948052_0_0_1"/>
<dbReference type="GeneID" id="20367975"/>
<dbReference type="Proteomes" id="UP000007978">
    <property type="component" value="Chromosome 3"/>
</dbReference>